<name>A0ABY6MGS7_9BACT</name>
<keyword evidence="2" id="KW-1185">Reference proteome</keyword>
<reference evidence="1" key="1">
    <citation type="submission" date="2022-10" db="EMBL/GenBank/DDBJ databases">
        <title>Algoriphagus sp. a novel bacteria isolate from halophytes salicornia europaea.</title>
        <authorList>
            <person name="Peng Y."/>
            <person name="Jiang L."/>
            <person name="Lee J."/>
        </authorList>
    </citation>
    <scope>NUCLEOTIDE SEQUENCE</scope>
    <source>
        <strain evidence="1">TR-M5</strain>
    </source>
</reference>
<organism evidence="1 2">
    <name type="scientific">Algoriphagus halophytocola</name>
    <dbReference type="NCBI Taxonomy" id="2991499"/>
    <lineage>
        <taxon>Bacteria</taxon>
        <taxon>Pseudomonadati</taxon>
        <taxon>Bacteroidota</taxon>
        <taxon>Cytophagia</taxon>
        <taxon>Cytophagales</taxon>
        <taxon>Cyclobacteriaceae</taxon>
        <taxon>Algoriphagus</taxon>
    </lineage>
</organism>
<protein>
    <submittedName>
        <fullName evidence="1">Lipocalin family protein</fullName>
    </submittedName>
</protein>
<evidence type="ECO:0000313" key="2">
    <source>
        <dbReference type="Proteomes" id="UP001163156"/>
    </source>
</evidence>
<evidence type="ECO:0000313" key="1">
    <source>
        <dbReference type="EMBL" id="UZD22393.1"/>
    </source>
</evidence>
<sequence>MKSRLLPLIALAIFIYSCKDVVEPSPDSRIVGVYELSYEGNAGWGGDIFRFVDLMQFNSDGTVTGENYTTEVDSDEVLGYRGHFTGTFTIVEGVVTISYDEMYYMNMMDVNYIPKEDLILYEGAEYFPEYSIVEDYSELIPICSPNAICTGTLSYFRAD</sequence>
<dbReference type="PROSITE" id="PS51257">
    <property type="entry name" value="PROKAR_LIPOPROTEIN"/>
    <property type="match status" value="1"/>
</dbReference>
<dbReference type="EMBL" id="CP110226">
    <property type="protein sequence ID" value="UZD22393.1"/>
    <property type="molecule type" value="Genomic_DNA"/>
</dbReference>
<proteinExistence type="predicted"/>
<accession>A0ABY6MGS7</accession>
<dbReference type="RefSeq" id="WP_264808864.1">
    <property type="nucleotide sequence ID" value="NZ_CP110226.1"/>
</dbReference>
<dbReference type="Proteomes" id="UP001163156">
    <property type="component" value="Chromosome"/>
</dbReference>
<gene>
    <name evidence="1" type="ORF">OM944_17255</name>
</gene>